<evidence type="ECO:0000313" key="3">
    <source>
        <dbReference type="Proteomes" id="UP001400965"/>
    </source>
</evidence>
<sequence>MIIGRNIIIRPFELGDEVILHKWWNDGEMMGDSGLYFGTLQSLEFIKNKVINEINNGSLYSSDRRCFIICKKEDLTPIGEINYNNYDSRNQKAEFGIKICEKSEQRKGYGEDALSHFLDFMFKNLNLTKLN</sequence>
<dbReference type="PANTHER" id="PTHR43415">
    <property type="entry name" value="SPERMIDINE N(1)-ACETYLTRANSFERASE"/>
    <property type="match status" value="1"/>
</dbReference>
<dbReference type="EMBL" id="BAAACP010000008">
    <property type="protein sequence ID" value="GAA0864180.1"/>
    <property type="molecule type" value="Genomic_DNA"/>
</dbReference>
<dbReference type="Pfam" id="PF13302">
    <property type="entry name" value="Acetyltransf_3"/>
    <property type="match status" value="1"/>
</dbReference>
<dbReference type="SUPFAM" id="SSF55729">
    <property type="entry name" value="Acyl-CoA N-acyltransferases (Nat)"/>
    <property type="match status" value="1"/>
</dbReference>
<accession>A0ABN1M4V7</accession>
<evidence type="ECO:0000259" key="1">
    <source>
        <dbReference type="Pfam" id="PF13302"/>
    </source>
</evidence>
<dbReference type="RefSeq" id="WP_346044823.1">
    <property type="nucleotide sequence ID" value="NZ_BAAACP010000008.1"/>
</dbReference>
<gene>
    <name evidence="2" type="ORF">GCM10008917_16630</name>
</gene>
<dbReference type="InterPro" id="IPR016181">
    <property type="entry name" value="Acyl_CoA_acyltransferase"/>
</dbReference>
<evidence type="ECO:0000313" key="2">
    <source>
        <dbReference type="EMBL" id="GAA0864180.1"/>
    </source>
</evidence>
<organism evidence="2 3">
    <name type="scientific">Paraclostridium tenue</name>
    <dbReference type="NCBI Taxonomy" id="1737"/>
    <lineage>
        <taxon>Bacteria</taxon>
        <taxon>Bacillati</taxon>
        <taxon>Bacillota</taxon>
        <taxon>Clostridia</taxon>
        <taxon>Peptostreptococcales</taxon>
        <taxon>Peptostreptococcaceae</taxon>
        <taxon>Paraclostridium</taxon>
    </lineage>
</organism>
<protein>
    <recommendedName>
        <fullName evidence="1">N-acetyltransferase domain-containing protein</fullName>
    </recommendedName>
</protein>
<reference evidence="2 3" key="1">
    <citation type="journal article" date="2019" name="Int. J. Syst. Evol. Microbiol.">
        <title>The Global Catalogue of Microorganisms (GCM) 10K type strain sequencing project: providing services to taxonomists for standard genome sequencing and annotation.</title>
        <authorList>
            <consortium name="The Broad Institute Genomics Platform"/>
            <consortium name="The Broad Institute Genome Sequencing Center for Infectious Disease"/>
            <person name="Wu L."/>
            <person name="Ma J."/>
        </authorList>
    </citation>
    <scope>NUCLEOTIDE SEQUENCE [LARGE SCALE GENOMIC DNA]</scope>
    <source>
        <strain evidence="2 3">JCM 6486</strain>
    </source>
</reference>
<dbReference type="Proteomes" id="UP001400965">
    <property type="component" value="Unassembled WGS sequence"/>
</dbReference>
<keyword evidence="3" id="KW-1185">Reference proteome</keyword>
<dbReference type="InterPro" id="IPR000182">
    <property type="entry name" value="GNAT_dom"/>
</dbReference>
<name>A0ABN1M4V7_9FIRM</name>
<comment type="caution">
    <text evidence="2">The sequence shown here is derived from an EMBL/GenBank/DDBJ whole genome shotgun (WGS) entry which is preliminary data.</text>
</comment>
<dbReference type="PANTHER" id="PTHR43415:SF3">
    <property type="entry name" value="GNAT-FAMILY ACETYLTRANSFERASE"/>
    <property type="match status" value="1"/>
</dbReference>
<dbReference type="Gene3D" id="3.40.630.30">
    <property type="match status" value="1"/>
</dbReference>
<feature type="domain" description="N-acetyltransferase" evidence="1">
    <location>
        <begin position="7"/>
        <end position="130"/>
    </location>
</feature>
<proteinExistence type="predicted"/>